<comment type="caution">
    <text evidence="1">The sequence shown here is derived from an EMBL/GenBank/DDBJ whole genome shotgun (WGS) entry which is preliminary data.</text>
</comment>
<reference evidence="1" key="1">
    <citation type="journal article" date="2020" name="Stud. Mycol.">
        <title>101 Dothideomycetes genomes: a test case for predicting lifestyles and emergence of pathogens.</title>
        <authorList>
            <person name="Haridas S."/>
            <person name="Albert R."/>
            <person name="Binder M."/>
            <person name="Bloem J."/>
            <person name="Labutti K."/>
            <person name="Salamov A."/>
            <person name="Andreopoulos B."/>
            <person name="Baker S."/>
            <person name="Barry K."/>
            <person name="Bills G."/>
            <person name="Bluhm B."/>
            <person name="Cannon C."/>
            <person name="Castanera R."/>
            <person name="Culley D."/>
            <person name="Daum C."/>
            <person name="Ezra D."/>
            <person name="Gonzalez J."/>
            <person name="Henrissat B."/>
            <person name="Kuo A."/>
            <person name="Liang C."/>
            <person name="Lipzen A."/>
            <person name="Lutzoni F."/>
            <person name="Magnuson J."/>
            <person name="Mondo S."/>
            <person name="Nolan M."/>
            <person name="Ohm R."/>
            <person name="Pangilinan J."/>
            <person name="Park H.-J."/>
            <person name="Ramirez L."/>
            <person name="Alfaro M."/>
            <person name="Sun H."/>
            <person name="Tritt A."/>
            <person name="Yoshinaga Y."/>
            <person name="Zwiers L.-H."/>
            <person name="Turgeon B."/>
            <person name="Goodwin S."/>
            <person name="Spatafora J."/>
            <person name="Crous P."/>
            <person name="Grigoriev I."/>
        </authorList>
    </citation>
    <scope>NUCLEOTIDE SEQUENCE</scope>
    <source>
        <strain evidence="1">CBS 525.71</strain>
    </source>
</reference>
<dbReference type="EMBL" id="MU006755">
    <property type="protein sequence ID" value="KAF2621488.1"/>
    <property type="molecule type" value="Genomic_DNA"/>
</dbReference>
<name>A0ACB6RK58_9PLEO</name>
<sequence length="101" mass="10947">MTYIAAENPNIVAVALHPGIVNTEMTTDSFKRFALDTPELVGGVGVWLAGWEGEDIGFLSGRFISANWDVDDLVAKKEDIVQGELLKMHINANLGTAQFGQ</sequence>
<evidence type="ECO:0000313" key="2">
    <source>
        <dbReference type="Proteomes" id="UP000799754"/>
    </source>
</evidence>
<gene>
    <name evidence="1" type="ORF">BU25DRAFT_463710</name>
</gene>
<protein>
    <submittedName>
        <fullName evidence="1">Uncharacterized protein</fullName>
    </submittedName>
</protein>
<accession>A0ACB6RK58</accession>
<keyword evidence="2" id="KW-1185">Reference proteome</keyword>
<dbReference type="Proteomes" id="UP000799754">
    <property type="component" value="Unassembled WGS sequence"/>
</dbReference>
<organism evidence="1 2">
    <name type="scientific">Macroventuria anomochaeta</name>
    <dbReference type="NCBI Taxonomy" id="301207"/>
    <lineage>
        <taxon>Eukaryota</taxon>
        <taxon>Fungi</taxon>
        <taxon>Dikarya</taxon>
        <taxon>Ascomycota</taxon>
        <taxon>Pezizomycotina</taxon>
        <taxon>Dothideomycetes</taxon>
        <taxon>Pleosporomycetidae</taxon>
        <taxon>Pleosporales</taxon>
        <taxon>Pleosporineae</taxon>
        <taxon>Didymellaceae</taxon>
        <taxon>Macroventuria</taxon>
    </lineage>
</organism>
<evidence type="ECO:0000313" key="1">
    <source>
        <dbReference type="EMBL" id="KAF2621488.1"/>
    </source>
</evidence>
<proteinExistence type="predicted"/>